<evidence type="ECO:0000313" key="11">
    <source>
        <dbReference type="Proteomes" id="UP000199577"/>
    </source>
</evidence>
<dbReference type="STRING" id="623281.SAMN05421747_112111"/>
<dbReference type="GO" id="GO:0004146">
    <property type="term" value="F:dihydrofolate reductase activity"/>
    <property type="evidence" value="ECO:0007669"/>
    <property type="project" value="UniProtKB-EC"/>
</dbReference>
<dbReference type="EMBL" id="FOLL01000012">
    <property type="protein sequence ID" value="SFC49369.1"/>
    <property type="molecule type" value="Genomic_DNA"/>
</dbReference>
<evidence type="ECO:0000313" key="10">
    <source>
        <dbReference type="EMBL" id="SFC49369.1"/>
    </source>
</evidence>
<dbReference type="OrthoDB" id="9804315at2"/>
<dbReference type="AlphaFoldDB" id="A0A1I1JL85"/>
<dbReference type="GO" id="GO:0070401">
    <property type="term" value="F:NADP+ binding"/>
    <property type="evidence" value="ECO:0007669"/>
    <property type="project" value="UniProtKB-ARBA"/>
</dbReference>
<dbReference type="GO" id="GO:0006730">
    <property type="term" value="P:one-carbon metabolic process"/>
    <property type="evidence" value="ECO:0007669"/>
    <property type="project" value="UniProtKB-KW"/>
</dbReference>
<dbReference type="Gene3D" id="3.40.430.10">
    <property type="entry name" value="Dihydrofolate Reductase, subunit A"/>
    <property type="match status" value="1"/>
</dbReference>
<name>A0A1I1JL85_9SPHI</name>
<keyword evidence="6 8" id="KW-0560">Oxidoreductase</keyword>
<dbReference type="PANTHER" id="PTHR48069:SF3">
    <property type="entry name" value="DIHYDROFOLATE REDUCTASE"/>
    <property type="match status" value="1"/>
</dbReference>
<evidence type="ECO:0000256" key="5">
    <source>
        <dbReference type="ARBA" id="ARBA00022857"/>
    </source>
</evidence>
<dbReference type="UniPathway" id="UPA00077">
    <property type="reaction ID" value="UER00158"/>
</dbReference>
<evidence type="ECO:0000256" key="3">
    <source>
        <dbReference type="ARBA" id="ARBA00012856"/>
    </source>
</evidence>
<evidence type="ECO:0000256" key="7">
    <source>
        <dbReference type="ARBA" id="ARBA00025067"/>
    </source>
</evidence>
<accession>A0A1I1JL85</accession>
<dbReference type="GO" id="GO:0046655">
    <property type="term" value="P:folic acid metabolic process"/>
    <property type="evidence" value="ECO:0007669"/>
    <property type="project" value="TreeGrafter"/>
</dbReference>
<dbReference type="PRINTS" id="PR00070">
    <property type="entry name" value="DHFR"/>
</dbReference>
<dbReference type="GO" id="GO:0046654">
    <property type="term" value="P:tetrahydrofolate biosynthetic process"/>
    <property type="evidence" value="ECO:0007669"/>
    <property type="project" value="UniProtKB-UniPathway"/>
</dbReference>
<keyword evidence="4 8" id="KW-0554">One-carbon metabolism</keyword>
<dbReference type="RefSeq" id="WP_090974074.1">
    <property type="nucleotide sequence ID" value="NZ_FOLL01000012.1"/>
</dbReference>
<dbReference type="SUPFAM" id="SSF53597">
    <property type="entry name" value="Dihydrofolate reductase-like"/>
    <property type="match status" value="1"/>
</dbReference>
<comment type="function">
    <text evidence="7 8">Key enzyme in folate metabolism. Catalyzes an essential reaction for de novo glycine and purine synthesis, and for DNA precursor synthesis.</text>
</comment>
<evidence type="ECO:0000256" key="4">
    <source>
        <dbReference type="ARBA" id="ARBA00022563"/>
    </source>
</evidence>
<dbReference type="PIRSF" id="PIRSF000194">
    <property type="entry name" value="DHFR"/>
    <property type="match status" value="1"/>
</dbReference>
<dbReference type="Proteomes" id="UP000199577">
    <property type="component" value="Unassembled WGS sequence"/>
</dbReference>
<evidence type="ECO:0000256" key="6">
    <source>
        <dbReference type="ARBA" id="ARBA00023002"/>
    </source>
</evidence>
<gene>
    <name evidence="10" type="ORF">SAMN05421747_112111</name>
</gene>
<dbReference type="GO" id="GO:0005829">
    <property type="term" value="C:cytosol"/>
    <property type="evidence" value="ECO:0007669"/>
    <property type="project" value="TreeGrafter"/>
</dbReference>
<dbReference type="InterPro" id="IPR001796">
    <property type="entry name" value="DHFR_dom"/>
</dbReference>
<dbReference type="EC" id="1.5.1.3" evidence="3 8"/>
<organism evidence="10 11">
    <name type="scientific">Parapedobacter composti</name>
    <dbReference type="NCBI Taxonomy" id="623281"/>
    <lineage>
        <taxon>Bacteria</taxon>
        <taxon>Pseudomonadati</taxon>
        <taxon>Bacteroidota</taxon>
        <taxon>Sphingobacteriia</taxon>
        <taxon>Sphingobacteriales</taxon>
        <taxon>Sphingobacteriaceae</taxon>
        <taxon>Parapedobacter</taxon>
    </lineage>
</organism>
<comment type="pathway">
    <text evidence="1 8">Cofactor biosynthesis; tetrahydrofolate biosynthesis; 5,6,7,8-tetrahydrofolate from 7,8-dihydrofolate: step 1/1.</text>
</comment>
<dbReference type="FunFam" id="3.40.430.10:FF:000001">
    <property type="entry name" value="Dihydrofolate reductase"/>
    <property type="match status" value="1"/>
</dbReference>
<comment type="catalytic activity">
    <reaction evidence="8">
        <text>(6S)-5,6,7,8-tetrahydrofolate + NADP(+) = 7,8-dihydrofolate + NADPH + H(+)</text>
        <dbReference type="Rhea" id="RHEA:15009"/>
        <dbReference type="ChEBI" id="CHEBI:15378"/>
        <dbReference type="ChEBI" id="CHEBI:57451"/>
        <dbReference type="ChEBI" id="CHEBI:57453"/>
        <dbReference type="ChEBI" id="CHEBI:57783"/>
        <dbReference type="ChEBI" id="CHEBI:58349"/>
        <dbReference type="EC" id="1.5.1.3"/>
    </reaction>
</comment>
<keyword evidence="5 8" id="KW-0521">NADP</keyword>
<dbReference type="InterPro" id="IPR012259">
    <property type="entry name" value="DHFR"/>
</dbReference>
<dbReference type="GO" id="GO:0046452">
    <property type="term" value="P:dihydrofolate metabolic process"/>
    <property type="evidence" value="ECO:0007669"/>
    <property type="project" value="TreeGrafter"/>
</dbReference>
<comment type="similarity">
    <text evidence="2 8">Belongs to the dihydrofolate reductase family.</text>
</comment>
<dbReference type="Pfam" id="PF00186">
    <property type="entry name" value="DHFR_1"/>
    <property type="match status" value="1"/>
</dbReference>
<dbReference type="PANTHER" id="PTHR48069">
    <property type="entry name" value="DIHYDROFOLATE REDUCTASE"/>
    <property type="match status" value="1"/>
</dbReference>
<dbReference type="InterPro" id="IPR024072">
    <property type="entry name" value="DHFR-like_dom_sf"/>
</dbReference>
<proteinExistence type="inferred from homology"/>
<evidence type="ECO:0000256" key="8">
    <source>
        <dbReference type="PIRNR" id="PIRNR000194"/>
    </source>
</evidence>
<reference evidence="11" key="1">
    <citation type="submission" date="2016-10" db="EMBL/GenBank/DDBJ databases">
        <authorList>
            <person name="Varghese N."/>
            <person name="Submissions S."/>
        </authorList>
    </citation>
    <scope>NUCLEOTIDE SEQUENCE [LARGE SCALE GENOMIC DNA]</scope>
    <source>
        <strain evidence="11">DSM 22900</strain>
    </source>
</reference>
<evidence type="ECO:0000256" key="1">
    <source>
        <dbReference type="ARBA" id="ARBA00004903"/>
    </source>
</evidence>
<feature type="domain" description="DHFR" evidence="9">
    <location>
        <begin position="6"/>
        <end position="164"/>
    </location>
</feature>
<dbReference type="CDD" id="cd00209">
    <property type="entry name" value="DHFR"/>
    <property type="match status" value="1"/>
</dbReference>
<evidence type="ECO:0000256" key="2">
    <source>
        <dbReference type="ARBA" id="ARBA00009539"/>
    </source>
</evidence>
<evidence type="ECO:0000259" key="9">
    <source>
        <dbReference type="PROSITE" id="PS51330"/>
    </source>
</evidence>
<sequence length="168" mass="18958">MERPSCTSIIVAAAENNAIGKDNRLLWHLPNDLKFFKQTTTGHSVIMGRKTYESMGRPLPNRRNIIITRQPDYHVEGGEVVHSLDAAFELCAGEDEAFVIGGGEIYRQALPLVNRIYLTRVHTRVDGDSYFPEFSGNGWTLVGAAYHVADARHAYGYTFEVYERKQQP</sequence>
<protein>
    <recommendedName>
        <fullName evidence="3 8">Dihydrofolate reductase</fullName>
        <ecNumber evidence="3 8">1.5.1.3</ecNumber>
    </recommendedName>
</protein>
<keyword evidence="11" id="KW-1185">Reference proteome</keyword>
<dbReference type="PROSITE" id="PS51330">
    <property type="entry name" value="DHFR_2"/>
    <property type="match status" value="1"/>
</dbReference>